<gene>
    <name evidence="1" type="ORF">EDC62_1357</name>
</gene>
<organism evidence="1 2">
    <name type="scientific">Tibeticola sediminis</name>
    <dbReference type="NCBI Taxonomy" id="1917811"/>
    <lineage>
        <taxon>Bacteria</taxon>
        <taxon>Pseudomonadati</taxon>
        <taxon>Pseudomonadota</taxon>
        <taxon>Betaproteobacteria</taxon>
        <taxon>Burkholderiales</taxon>
        <taxon>Comamonadaceae</taxon>
        <taxon>Tibeticola</taxon>
    </lineage>
</organism>
<protein>
    <submittedName>
        <fullName evidence="1">Uncharacterized protein</fullName>
    </submittedName>
</protein>
<dbReference type="AlphaFoldDB" id="A0A3N4V1C1"/>
<evidence type="ECO:0000313" key="1">
    <source>
        <dbReference type="EMBL" id="RPE70867.1"/>
    </source>
</evidence>
<accession>A0A3N4V1C1</accession>
<proteinExistence type="predicted"/>
<name>A0A3N4V1C1_9BURK</name>
<sequence length="120" mass="13649">MRLKKPALTFGFSHWFHIPWRRGAKPSLNNAGLEPIRDALRSALGHDDGPLASQLRHRIDGAPTAEALWFLRGDVMLCLAQRLGERAAREQIRALDRVFQGRYPEFWGSQPPEPSAVRMH</sequence>
<evidence type="ECO:0000313" key="2">
    <source>
        <dbReference type="Proteomes" id="UP000272193"/>
    </source>
</evidence>
<dbReference type="EMBL" id="RKQL01000002">
    <property type="protein sequence ID" value="RPE70867.1"/>
    <property type="molecule type" value="Genomic_DNA"/>
</dbReference>
<keyword evidence="2" id="KW-1185">Reference proteome</keyword>
<comment type="caution">
    <text evidence="1">The sequence shown here is derived from an EMBL/GenBank/DDBJ whole genome shotgun (WGS) entry which is preliminary data.</text>
</comment>
<reference evidence="1 2" key="1">
    <citation type="submission" date="2018-11" db="EMBL/GenBank/DDBJ databases">
        <title>Genomic Encyclopedia of Type Strains, Phase IV (KMG-IV): sequencing the most valuable type-strain genomes for metagenomic binning, comparative biology and taxonomic classification.</title>
        <authorList>
            <person name="Goeker M."/>
        </authorList>
    </citation>
    <scope>NUCLEOTIDE SEQUENCE [LARGE SCALE GENOMIC DNA]</scope>
    <source>
        <strain evidence="1 2">DSM 101684</strain>
    </source>
</reference>
<dbReference type="Proteomes" id="UP000272193">
    <property type="component" value="Unassembled WGS sequence"/>
</dbReference>